<dbReference type="AlphaFoldDB" id="A0A6J5GDX9"/>
<evidence type="ECO:0000313" key="4">
    <source>
        <dbReference type="Proteomes" id="UP000494252"/>
    </source>
</evidence>
<dbReference type="InterPro" id="IPR007312">
    <property type="entry name" value="Phosphoesterase"/>
</dbReference>
<reference evidence="3 4" key="1">
    <citation type="submission" date="2020-04" db="EMBL/GenBank/DDBJ databases">
        <authorList>
            <person name="De Canck E."/>
        </authorList>
    </citation>
    <scope>NUCLEOTIDE SEQUENCE [LARGE SCALE GENOMIC DNA]</scope>
    <source>
        <strain evidence="3 4">LMG 27177</strain>
    </source>
</reference>
<keyword evidence="1" id="KW-0378">Hydrolase</keyword>
<dbReference type="CDD" id="cd16013">
    <property type="entry name" value="AcpA"/>
    <property type="match status" value="1"/>
</dbReference>
<keyword evidence="4" id="KW-1185">Reference proteome</keyword>
<gene>
    <name evidence="3" type="ORF">LMG27177_04152</name>
</gene>
<feature type="region of interest" description="Disordered" evidence="2">
    <location>
        <begin position="335"/>
        <end position="356"/>
    </location>
</feature>
<dbReference type="Gene3D" id="3.40.720.10">
    <property type="entry name" value="Alkaline Phosphatase, subunit A"/>
    <property type="match status" value="2"/>
</dbReference>
<dbReference type="Proteomes" id="UP000494252">
    <property type="component" value="Unassembled WGS sequence"/>
</dbReference>
<dbReference type="InterPro" id="IPR017850">
    <property type="entry name" value="Alkaline_phosphatase_core_sf"/>
</dbReference>
<organism evidence="3 4">
    <name type="scientific">Paraburkholderia fynbosensis</name>
    <dbReference type="NCBI Taxonomy" id="1200993"/>
    <lineage>
        <taxon>Bacteria</taxon>
        <taxon>Pseudomonadati</taxon>
        <taxon>Pseudomonadota</taxon>
        <taxon>Betaproteobacteria</taxon>
        <taxon>Burkholderiales</taxon>
        <taxon>Burkholderiaceae</taxon>
        <taxon>Paraburkholderia</taxon>
    </lineage>
</organism>
<sequence length="592" mass="63455">MCAIEVGEHISFSCLLNDVKPTKIYLKKPFVINYISLSNSLVKLSPAVVRARNARGPSPTREREIIQMNKKLICATPIAIAAALSLYACGGSEITQPDITSIKTVVVIYAENRSFDNLYGNFPGANGLQNVSAANSTQVDRDGTPLATLPQVWNGLTQTGVTPVVTQAMTANLPNTPFAIDDPKGFNTPITATTRDLYHRFYENQMQINGGKNDKFAAWADSGGLVMGHYSLNADKLPLWKIAQQYTLADNFFMGAFGGSFLNHQWLVCACTPIYPNADKSPAAASISAVESDGVTLKVASNSPASAQSGPPKYVLSGNLTPDFYAINTMQPPYQPSGNKAASGGDAKLADPSLATTLPPQTQKHIGDLLNDAKVSWAWYGGAWGAATAAAQDGTPNVIYGANLTAPNFQPHHQPFNYFADLAPGTANRAQHLLDGGMGGSEFIKAIDAGTLPQVSFYKPQGNLNEHPGYTDVASGDQHIADVISHLQKSPQWNNMLVVVTYDENGGFWDHVAPPKADRWGPGTRIPALIISPYAKKGYVDHTQYDTTSILRFITHRYSLPTLPGIAARDAALTSNGGKPLGDLTAALNIKH</sequence>
<evidence type="ECO:0000256" key="2">
    <source>
        <dbReference type="SAM" id="MobiDB-lite"/>
    </source>
</evidence>
<dbReference type="PANTHER" id="PTHR31956">
    <property type="entry name" value="NON-SPECIFIC PHOSPHOLIPASE C4-RELATED"/>
    <property type="match status" value="1"/>
</dbReference>
<dbReference type="Pfam" id="PF04185">
    <property type="entry name" value="Phosphoesterase"/>
    <property type="match status" value="1"/>
</dbReference>
<dbReference type="SUPFAM" id="SSF53649">
    <property type="entry name" value="Alkaline phosphatase-like"/>
    <property type="match status" value="1"/>
</dbReference>
<evidence type="ECO:0008006" key="5">
    <source>
        <dbReference type="Google" id="ProtNLM"/>
    </source>
</evidence>
<protein>
    <recommendedName>
        <fullName evidence="5">Acid phosphatase</fullName>
    </recommendedName>
</protein>
<dbReference type="GO" id="GO:0003993">
    <property type="term" value="F:acid phosphatase activity"/>
    <property type="evidence" value="ECO:0007669"/>
    <property type="project" value="InterPro"/>
</dbReference>
<name>A0A6J5GDX9_9BURK</name>
<evidence type="ECO:0000256" key="1">
    <source>
        <dbReference type="ARBA" id="ARBA00022801"/>
    </source>
</evidence>
<proteinExistence type="predicted"/>
<accession>A0A6J5GDX9</accession>
<evidence type="ECO:0000313" key="3">
    <source>
        <dbReference type="EMBL" id="CAB3796961.1"/>
    </source>
</evidence>
<dbReference type="PANTHER" id="PTHR31956:SF1">
    <property type="entry name" value="NON-SPECIFIC PHOSPHOLIPASE C1"/>
    <property type="match status" value="1"/>
</dbReference>
<dbReference type="EMBL" id="CADIKI010000012">
    <property type="protein sequence ID" value="CAB3796961.1"/>
    <property type="molecule type" value="Genomic_DNA"/>
</dbReference>
<dbReference type="NCBIfam" id="TIGR03397">
    <property type="entry name" value="acid_phos_Burk"/>
    <property type="match status" value="1"/>
</dbReference>
<dbReference type="InterPro" id="IPR017768">
    <property type="entry name" value="AcpA"/>
</dbReference>